<keyword evidence="7" id="KW-1185">Reference proteome</keyword>
<dbReference type="Pfam" id="PF00392">
    <property type="entry name" value="GntR"/>
    <property type="match status" value="1"/>
</dbReference>
<protein>
    <recommendedName>
        <fullName evidence="4">Trehalose operon repressor</fullName>
    </recommendedName>
</protein>
<dbReference type="InterPro" id="IPR000524">
    <property type="entry name" value="Tscrpt_reg_HTH_GntR"/>
</dbReference>
<proteinExistence type="predicted"/>
<comment type="caution">
    <text evidence="6">The sequence shown here is derived from an EMBL/GenBank/DDBJ whole genome shotgun (WGS) entry which is preliminary data.</text>
</comment>
<dbReference type="EMBL" id="JBHHMI010000009">
    <property type="protein sequence ID" value="MFB5267533.1"/>
    <property type="molecule type" value="Genomic_DNA"/>
</dbReference>
<dbReference type="SMART" id="SM00345">
    <property type="entry name" value="HTH_GNTR"/>
    <property type="match status" value="1"/>
</dbReference>
<sequence>MYKNIYLQIFNDYSEKIQAGELAPGTKLPSENDITAEYETSRETVRKALNLLAQNGYIHKVKGKGSFVLDIGRMDFPVTGLISFKEMSEKLGRSTKTHVYEVKLIPASPELARQLQITAEEHVWKVVRSREIKGERIILDKDYILSSIVGSLNKEIAGRSIFEYLERELQLKISYAKKEISVEEVTDEDRRLLDLHDYQHIVVVRNYIYLEDTTQFQYTESRHRLDKFQFVDFARRVHGEEQN</sequence>
<dbReference type="SUPFAM" id="SSF64288">
    <property type="entry name" value="Chorismate lyase-like"/>
    <property type="match status" value="1"/>
</dbReference>
<accession>A0ABV5ATK4</accession>
<dbReference type="SMART" id="SM00866">
    <property type="entry name" value="UTRA"/>
    <property type="match status" value="1"/>
</dbReference>
<dbReference type="InterPro" id="IPR011663">
    <property type="entry name" value="UTRA"/>
</dbReference>
<evidence type="ECO:0000256" key="4">
    <source>
        <dbReference type="NCBIfam" id="TIGR02404"/>
    </source>
</evidence>
<evidence type="ECO:0000313" key="7">
    <source>
        <dbReference type="Proteomes" id="UP001580346"/>
    </source>
</evidence>
<reference evidence="6 7" key="1">
    <citation type="submission" date="2024-09" db="EMBL/GenBank/DDBJ databases">
        <title>Paenibacillus zeirhizospherea sp. nov., isolated from surface of the maize (Zea mays) roots in a horticulture field, Hungary.</title>
        <authorList>
            <person name="Marton D."/>
            <person name="Farkas M."/>
            <person name="Bedics A."/>
            <person name="Toth E."/>
            <person name="Tancsics A."/>
            <person name="Boka K."/>
            <person name="Maroti G."/>
            <person name="Kriszt B."/>
            <person name="Cserhati M."/>
        </authorList>
    </citation>
    <scope>NUCLEOTIDE SEQUENCE [LARGE SCALE GENOMIC DNA]</scope>
    <source>
        <strain evidence="6 7">KCTC 33519</strain>
    </source>
</reference>
<feature type="domain" description="HTH gntR-type" evidence="5">
    <location>
        <begin position="3"/>
        <end position="71"/>
    </location>
</feature>
<dbReference type="Gene3D" id="1.10.10.10">
    <property type="entry name" value="Winged helix-like DNA-binding domain superfamily/Winged helix DNA-binding domain"/>
    <property type="match status" value="1"/>
</dbReference>
<gene>
    <name evidence="6" type="primary">treR</name>
    <name evidence="6" type="ORF">ACE41H_12175</name>
</gene>
<dbReference type="NCBIfam" id="TIGR02404">
    <property type="entry name" value="trehalos_R_Bsub"/>
    <property type="match status" value="1"/>
</dbReference>
<dbReference type="InterPro" id="IPR036390">
    <property type="entry name" value="WH_DNA-bd_sf"/>
</dbReference>
<dbReference type="PANTHER" id="PTHR44846:SF12">
    <property type="entry name" value="HTH-TYPE TRANSCRIPTIONAL REGULATOR TRER"/>
    <property type="match status" value="1"/>
</dbReference>
<evidence type="ECO:0000259" key="5">
    <source>
        <dbReference type="PROSITE" id="PS50949"/>
    </source>
</evidence>
<dbReference type="SUPFAM" id="SSF46785">
    <property type="entry name" value="Winged helix' DNA-binding domain"/>
    <property type="match status" value="1"/>
</dbReference>
<dbReference type="Gene3D" id="3.40.1410.10">
    <property type="entry name" value="Chorismate lyase-like"/>
    <property type="match status" value="1"/>
</dbReference>
<dbReference type="PRINTS" id="PR00035">
    <property type="entry name" value="HTHGNTR"/>
</dbReference>
<dbReference type="PANTHER" id="PTHR44846">
    <property type="entry name" value="MANNOSYL-D-GLYCERATE TRANSPORT/METABOLISM SYSTEM REPRESSOR MNGR-RELATED"/>
    <property type="match status" value="1"/>
</dbReference>
<dbReference type="Pfam" id="PF07702">
    <property type="entry name" value="UTRA"/>
    <property type="match status" value="1"/>
</dbReference>
<dbReference type="InterPro" id="IPR050679">
    <property type="entry name" value="Bact_HTH_transcr_reg"/>
</dbReference>
<dbReference type="Proteomes" id="UP001580346">
    <property type="component" value="Unassembled WGS sequence"/>
</dbReference>
<name>A0ABV5ATK4_9BACL</name>
<evidence type="ECO:0000256" key="2">
    <source>
        <dbReference type="ARBA" id="ARBA00023125"/>
    </source>
</evidence>
<keyword evidence="2" id="KW-0238">DNA-binding</keyword>
<dbReference type="CDD" id="cd07377">
    <property type="entry name" value="WHTH_GntR"/>
    <property type="match status" value="1"/>
</dbReference>
<dbReference type="InterPro" id="IPR028978">
    <property type="entry name" value="Chorismate_lyase_/UTRA_dom_sf"/>
</dbReference>
<dbReference type="InterPro" id="IPR036388">
    <property type="entry name" value="WH-like_DNA-bd_sf"/>
</dbReference>
<dbReference type="InterPro" id="IPR012770">
    <property type="entry name" value="TreR"/>
</dbReference>
<evidence type="ECO:0000313" key="6">
    <source>
        <dbReference type="EMBL" id="MFB5267533.1"/>
    </source>
</evidence>
<keyword evidence="3" id="KW-0804">Transcription</keyword>
<evidence type="ECO:0000256" key="3">
    <source>
        <dbReference type="ARBA" id="ARBA00023163"/>
    </source>
</evidence>
<dbReference type="PROSITE" id="PS50949">
    <property type="entry name" value="HTH_GNTR"/>
    <property type="match status" value="1"/>
</dbReference>
<keyword evidence="1" id="KW-0805">Transcription regulation</keyword>
<evidence type="ECO:0000256" key="1">
    <source>
        <dbReference type="ARBA" id="ARBA00023015"/>
    </source>
</evidence>
<organism evidence="6 7">
    <name type="scientific">Paenibacillus enshidis</name>
    <dbReference type="NCBI Taxonomy" id="1458439"/>
    <lineage>
        <taxon>Bacteria</taxon>
        <taxon>Bacillati</taxon>
        <taxon>Bacillota</taxon>
        <taxon>Bacilli</taxon>
        <taxon>Bacillales</taxon>
        <taxon>Paenibacillaceae</taxon>
        <taxon>Paenibacillus</taxon>
    </lineage>
</organism>
<dbReference type="RefSeq" id="WP_375355678.1">
    <property type="nucleotide sequence ID" value="NZ_JBHHMI010000009.1"/>
</dbReference>